<dbReference type="RefSeq" id="WP_281801361.1">
    <property type="nucleotide sequence ID" value="NZ_BSEC01000001.1"/>
</dbReference>
<evidence type="ECO:0000313" key="2">
    <source>
        <dbReference type="EMBL" id="GLI92256.1"/>
    </source>
</evidence>
<reference evidence="2" key="1">
    <citation type="journal article" date="2023" name="Int. J. Syst. Evol. Microbiol.">
        <title>Methylocystis iwaonis sp. nov., a type II methane-oxidizing bacterium from surface soil of a rice paddy field in Japan, and emended description of the genus Methylocystis (ex Whittenbury et al. 1970) Bowman et al. 1993.</title>
        <authorList>
            <person name="Kaise H."/>
            <person name="Sawadogo J.B."/>
            <person name="Alam M.S."/>
            <person name="Ueno C."/>
            <person name="Dianou D."/>
            <person name="Shinjo R."/>
            <person name="Asakawa S."/>
        </authorList>
    </citation>
    <scope>NUCLEOTIDE SEQUENCE</scope>
    <source>
        <strain evidence="2">LMG27198</strain>
    </source>
</reference>
<comment type="caution">
    <text evidence="2">The sequence shown here is derived from an EMBL/GenBank/DDBJ whole genome shotgun (WGS) entry which is preliminary data.</text>
</comment>
<evidence type="ECO:0000313" key="3">
    <source>
        <dbReference type="Proteomes" id="UP001144323"/>
    </source>
</evidence>
<dbReference type="AlphaFoldDB" id="A0A9W6LRC0"/>
<gene>
    <name evidence="2" type="ORF">LMG27198_12480</name>
</gene>
<organism evidence="2 3">
    <name type="scientific">Methylocystis echinoides</name>
    <dbReference type="NCBI Taxonomy" id="29468"/>
    <lineage>
        <taxon>Bacteria</taxon>
        <taxon>Pseudomonadati</taxon>
        <taxon>Pseudomonadota</taxon>
        <taxon>Alphaproteobacteria</taxon>
        <taxon>Hyphomicrobiales</taxon>
        <taxon>Methylocystaceae</taxon>
        <taxon>Methylocystis</taxon>
    </lineage>
</organism>
<proteinExistence type="predicted"/>
<dbReference type="Proteomes" id="UP001144323">
    <property type="component" value="Unassembled WGS sequence"/>
</dbReference>
<feature type="domain" description="SnoaL-like" evidence="1">
    <location>
        <begin position="7"/>
        <end position="133"/>
    </location>
</feature>
<evidence type="ECO:0000259" key="1">
    <source>
        <dbReference type="Pfam" id="PF13577"/>
    </source>
</evidence>
<dbReference type="SUPFAM" id="SSF54427">
    <property type="entry name" value="NTF2-like"/>
    <property type="match status" value="1"/>
</dbReference>
<keyword evidence="3" id="KW-1185">Reference proteome</keyword>
<dbReference type="InterPro" id="IPR032710">
    <property type="entry name" value="NTF2-like_dom_sf"/>
</dbReference>
<name>A0A9W6LRC0_9HYPH</name>
<protein>
    <recommendedName>
        <fullName evidence="1">SnoaL-like domain-containing protein</fullName>
    </recommendedName>
</protein>
<dbReference type="Gene3D" id="3.10.450.50">
    <property type="match status" value="1"/>
</dbReference>
<dbReference type="EMBL" id="BSEC01000001">
    <property type="protein sequence ID" value="GLI92256.1"/>
    <property type="molecule type" value="Genomic_DNA"/>
</dbReference>
<sequence>MSFSGSTEDMIAVRNLIDAYGDAVIRRDLDAFGACWHEDAVWEYEAGIFAGKENILKQWKFIHDGSHGVRGVDTRFFSSTPGAINLSHAAGAGLTYICIRSHDAESDEHISYYGVYHDEWVKASERWLFKCRRFKQLYSYCH</sequence>
<accession>A0A9W6LRC0</accession>
<dbReference type="InterPro" id="IPR037401">
    <property type="entry name" value="SnoaL-like"/>
</dbReference>
<dbReference type="Pfam" id="PF13577">
    <property type="entry name" value="SnoaL_4"/>
    <property type="match status" value="1"/>
</dbReference>